<comment type="similarity">
    <text evidence="8 9">Belongs to the helicase family. DinG subfamily. Type 2 sub-subfamily.</text>
</comment>
<dbReference type="InterPro" id="IPR045028">
    <property type="entry name" value="DinG/Rad3-like"/>
</dbReference>
<dbReference type="GO" id="GO:0043139">
    <property type="term" value="F:5'-3' DNA helicase activity"/>
    <property type="evidence" value="ECO:0007669"/>
    <property type="project" value="UniProtKB-EC"/>
</dbReference>
<dbReference type="InterPro" id="IPR013520">
    <property type="entry name" value="Ribonucl_H"/>
</dbReference>
<dbReference type="InterPro" id="IPR014001">
    <property type="entry name" value="Helicase_ATP-bd"/>
</dbReference>
<comment type="function">
    <text evidence="8 9">3'-5' exonuclease.</text>
</comment>
<dbReference type="InterPro" id="IPR036397">
    <property type="entry name" value="RNaseH_sf"/>
</dbReference>
<dbReference type="InterPro" id="IPR027417">
    <property type="entry name" value="P-loop_NTPase"/>
</dbReference>
<accession>A0AB39HLC2</accession>
<feature type="domain" description="Helicase ATP-binding" evidence="11">
    <location>
        <begin position="249"/>
        <end position="514"/>
    </location>
</feature>
<dbReference type="GO" id="GO:0005524">
    <property type="term" value="F:ATP binding"/>
    <property type="evidence" value="ECO:0007669"/>
    <property type="project" value="UniProtKB-UniRule"/>
</dbReference>
<keyword evidence="3 8" id="KW-0547">Nucleotide-binding</keyword>
<dbReference type="PROSITE" id="PS51193">
    <property type="entry name" value="HELICASE_ATP_BIND_2"/>
    <property type="match status" value="1"/>
</dbReference>
<dbReference type="InterPro" id="IPR006054">
    <property type="entry name" value="DnaQ"/>
</dbReference>
<keyword evidence="2 8" id="KW-0540">Nuclease</keyword>
<evidence type="ECO:0000256" key="2">
    <source>
        <dbReference type="ARBA" id="ARBA00022722"/>
    </source>
</evidence>
<feature type="binding site" evidence="8">
    <location>
        <begin position="284"/>
        <end position="291"/>
    </location>
    <ligand>
        <name>ATP</name>
        <dbReference type="ChEBI" id="CHEBI:30616"/>
    </ligand>
</feature>
<comment type="catalytic activity">
    <reaction evidence="7">
        <text>ATP + H2O = ADP + phosphate + H(+)</text>
        <dbReference type="Rhea" id="RHEA:13065"/>
        <dbReference type="ChEBI" id="CHEBI:15377"/>
        <dbReference type="ChEBI" id="CHEBI:15378"/>
        <dbReference type="ChEBI" id="CHEBI:30616"/>
        <dbReference type="ChEBI" id="CHEBI:43474"/>
        <dbReference type="ChEBI" id="CHEBI:456216"/>
        <dbReference type="EC" id="5.6.2.3"/>
    </reaction>
</comment>
<dbReference type="NCBIfam" id="TIGR00573">
    <property type="entry name" value="dnaq"/>
    <property type="match status" value="1"/>
</dbReference>
<protein>
    <recommendedName>
        <fullName evidence="8 9">3'-5' exonuclease DinG</fullName>
        <ecNumber evidence="8 9">3.1.-.-</ecNumber>
    </recommendedName>
</protein>
<dbReference type="CDD" id="cd06127">
    <property type="entry name" value="DEDDh"/>
    <property type="match status" value="1"/>
</dbReference>
<keyword evidence="4 8" id="KW-0378">Hydrolase</keyword>
<keyword evidence="5 8" id="KW-0269">Exonuclease</keyword>
<dbReference type="NCBIfam" id="TIGR01407">
    <property type="entry name" value="dinG_rel"/>
    <property type="match status" value="1"/>
</dbReference>
<dbReference type="NCBIfam" id="NF005981">
    <property type="entry name" value="PRK08074.1"/>
    <property type="match status" value="1"/>
</dbReference>
<dbReference type="InterPro" id="IPR006310">
    <property type="entry name" value="DinG"/>
</dbReference>
<evidence type="ECO:0000256" key="6">
    <source>
        <dbReference type="ARBA" id="ARBA00022840"/>
    </source>
</evidence>
<evidence type="ECO:0000259" key="10">
    <source>
        <dbReference type="PROSITE" id="PS51192"/>
    </source>
</evidence>
<dbReference type="EC" id="3.1.-.-" evidence="8 9"/>
<sequence length="925" mass="105210">MDKFVIIDLETTGHAPSSGDRIIDIGIVIVEDRRIVKEYTTLINPNQSIPPFISNLTNIKNTDVTSAPEFKDIAAEIVELTQEGYIVAHNILFDLGFLNTELANLGLSKLKNPVLDTVELSRILFPQAPGFQLGQLAEYFSLGHNEPHRALSDAKVTAELLIILLNKISSLPVETISHLLKLEKKLQSDLYAILFAEEQTKNKDQANYSAYKVFQGLAYKKWQESTNQNQLSLPSFGHFLDDIIGKDGSMGALMDHFEERSGQRELSETIYDAFQSEKHALIEAGTGTGKTIAYLLPALYRAVNNHKTTVISTYTTQLQAQIMDEEIPLLRKLVSFPFKVALLKGKNHYISLERFAKVLQLEQEDNYDHVLTKAILLIWITETTTGDIDEIQLSSSGYLFFQSINSEEEKNHKSPWSEHSYYQKAREEANQAHIVITNHALFAMDIIQDVPLLPEYEVAIIDEAHHLESVVSERYGMKIDYIQIQHILNKIASSSILNKAILKLIEAENLIKDTYQARTWQQQLQLAKQEVDELFRSIFQYVVEQKEYKAVSDIGRIQYRIQSVQRDQTNWKFIIELTDRVILFLSKLSQIMSDAVGNIDKEADKNEVTALINALVNYIDELKLLIMKEDSEQIRWIEVAAHGAKNAVFLYREPKNIAPVINEKLFEGKKSIVLTSATLTTSDSFSFIKQRLGISEDRLIMKKIDSPFSFENQVQLLIPDDFPDINHTDLEDYIISTCEAILSLAEITKGKMLVLFTSYDMLKKSYYLLKEMLDLDEYVLIAQGISSGSRSRLKKNFQTFEKAILLGTSSFWEGVDIPGEDLSCVVIARLPFDPPTHPIQAAKAEDVTQRGKNAFYDFSLPNAVIRFKQGFGRLIRSKTDRGIVFVCDARIMKSRYGKTFIKSIPTVPITYDSTTNLMKKAEEWF</sequence>
<dbReference type="PROSITE" id="PS51192">
    <property type="entry name" value="HELICASE_ATP_BIND_1"/>
    <property type="match status" value="1"/>
</dbReference>
<dbReference type="Gene3D" id="3.40.50.300">
    <property type="entry name" value="P-loop containing nucleotide triphosphate hydrolases"/>
    <property type="match status" value="2"/>
</dbReference>
<evidence type="ECO:0000256" key="9">
    <source>
        <dbReference type="RuleBase" id="RU364106"/>
    </source>
</evidence>
<dbReference type="InterPro" id="IPR011545">
    <property type="entry name" value="DEAD/DEAH_box_helicase_dom"/>
</dbReference>
<dbReference type="GO" id="GO:0016818">
    <property type="term" value="F:hydrolase activity, acting on acid anhydrides, in phosphorus-containing anhydrides"/>
    <property type="evidence" value="ECO:0007669"/>
    <property type="project" value="InterPro"/>
</dbReference>
<evidence type="ECO:0000256" key="8">
    <source>
        <dbReference type="HAMAP-Rule" id="MF_02206"/>
    </source>
</evidence>
<dbReference type="AlphaFoldDB" id="A0AB39HLC2"/>
<evidence type="ECO:0000256" key="7">
    <source>
        <dbReference type="ARBA" id="ARBA00048954"/>
    </source>
</evidence>
<feature type="domain" description="Helicase ATP-binding" evidence="10">
    <location>
        <begin position="271"/>
        <end position="515"/>
    </location>
</feature>
<dbReference type="Gene3D" id="3.30.420.10">
    <property type="entry name" value="Ribonuclease H-like superfamily/Ribonuclease H"/>
    <property type="match status" value="1"/>
</dbReference>
<dbReference type="SMART" id="SM00479">
    <property type="entry name" value="EXOIII"/>
    <property type="match status" value="1"/>
</dbReference>
<dbReference type="SMART" id="SM00487">
    <property type="entry name" value="DEXDc"/>
    <property type="match status" value="1"/>
</dbReference>
<dbReference type="InterPro" id="IPR006555">
    <property type="entry name" value="ATP-dep_Helicase_C"/>
</dbReference>
<evidence type="ECO:0000256" key="5">
    <source>
        <dbReference type="ARBA" id="ARBA00022839"/>
    </source>
</evidence>
<dbReference type="EMBL" id="CP162599">
    <property type="protein sequence ID" value="XDK31208.1"/>
    <property type="molecule type" value="Genomic_DNA"/>
</dbReference>
<keyword evidence="6 8" id="KW-0067">ATP-binding</keyword>
<dbReference type="GO" id="GO:0008408">
    <property type="term" value="F:3'-5' exonuclease activity"/>
    <property type="evidence" value="ECO:0007669"/>
    <property type="project" value="UniProtKB-UniRule"/>
</dbReference>
<keyword evidence="12" id="KW-0347">Helicase</keyword>
<dbReference type="SMART" id="SM00491">
    <property type="entry name" value="HELICc2"/>
    <property type="match status" value="1"/>
</dbReference>
<dbReference type="Pfam" id="PF13307">
    <property type="entry name" value="Helicase_C_2"/>
    <property type="match status" value="1"/>
</dbReference>
<evidence type="ECO:0000256" key="1">
    <source>
        <dbReference type="ARBA" id="ARBA00001966"/>
    </source>
</evidence>
<dbReference type="GO" id="GO:0006260">
    <property type="term" value="P:DNA replication"/>
    <property type="evidence" value="ECO:0007669"/>
    <property type="project" value="InterPro"/>
</dbReference>
<dbReference type="FunFam" id="3.30.420.10:FF:000045">
    <property type="entry name" value="3'-5' exonuclease DinG"/>
    <property type="match status" value="1"/>
</dbReference>
<dbReference type="HAMAP" id="MF_02206">
    <property type="entry name" value="DinG_exonucl"/>
    <property type="match status" value="1"/>
</dbReference>
<reference evidence="12" key="1">
    <citation type="submission" date="2024-07" db="EMBL/GenBank/DDBJ databases">
        <title>Halotolerant mesophilic bacterium Ornithinibacillus sp. 4-3, sp. nov., isolated from soil.</title>
        <authorList>
            <person name="Sidarenka A.V."/>
            <person name="Guliayeva D.E."/>
            <person name="Leanovich S.I."/>
            <person name="Hileuskaya K.S."/>
            <person name="Akhremchuk A.E."/>
            <person name="Sikolenko M.A."/>
            <person name="Valentovich L.N."/>
        </authorList>
    </citation>
    <scope>NUCLEOTIDE SEQUENCE</scope>
    <source>
        <strain evidence="12">4-3</strain>
    </source>
</reference>
<feature type="short sequence motif" description="DEAH box" evidence="8">
    <location>
        <begin position="462"/>
        <end position="465"/>
    </location>
</feature>
<gene>
    <name evidence="8 9 12" type="primary">dinG</name>
    <name evidence="12" type="ORF">AB4Y30_09155</name>
</gene>
<name>A0AB39HLC2_9BACI</name>
<proteinExistence type="inferred from homology"/>
<dbReference type="SUPFAM" id="SSF52540">
    <property type="entry name" value="P-loop containing nucleoside triphosphate hydrolases"/>
    <property type="match status" value="1"/>
</dbReference>
<dbReference type="Pfam" id="PF00929">
    <property type="entry name" value="RNase_T"/>
    <property type="match status" value="1"/>
</dbReference>
<dbReference type="GO" id="GO:0003677">
    <property type="term" value="F:DNA binding"/>
    <property type="evidence" value="ECO:0007669"/>
    <property type="project" value="InterPro"/>
</dbReference>
<evidence type="ECO:0000256" key="3">
    <source>
        <dbReference type="ARBA" id="ARBA00022741"/>
    </source>
</evidence>
<dbReference type="InterPro" id="IPR014013">
    <property type="entry name" value="Helic_SF1/SF2_ATP-bd_DinG/Rad3"/>
</dbReference>
<comment type="cofactor">
    <cofactor evidence="1">
        <name>[4Fe-4S] cluster</name>
        <dbReference type="ChEBI" id="CHEBI:49883"/>
    </cofactor>
</comment>
<dbReference type="SUPFAM" id="SSF53098">
    <property type="entry name" value="Ribonuclease H-like"/>
    <property type="match status" value="1"/>
</dbReference>
<evidence type="ECO:0000256" key="4">
    <source>
        <dbReference type="ARBA" id="ARBA00022801"/>
    </source>
</evidence>
<dbReference type="PANTHER" id="PTHR11472">
    <property type="entry name" value="DNA REPAIR DEAD HELICASE RAD3/XP-D SUBFAMILY MEMBER"/>
    <property type="match status" value="1"/>
</dbReference>
<dbReference type="RefSeq" id="WP_368651936.1">
    <property type="nucleotide sequence ID" value="NZ_CP162599.1"/>
</dbReference>
<organism evidence="12">
    <name type="scientific">Ornithinibacillus sp. 4-3</name>
    <dbReference type="NCBI Taxonomy" id="3231488"/>
    <lineage>
        <taxon>Bacteria</taxon>
        <taxon>Bacillati</taxon>
        <taxon>Bacillota</taxon>
        <taxon>Bacilli</taxon>
        <taxon>Bacillales</taxon>
        <taxon>Bacillaceae</taxon>
        <taxon>Ornithinibacillus</taxon>
    </lineage>
</organism>
<evidence type="ECO:0000313" key="12">
    <source>
        <dbReference type="EMBL" id="XDK31208.1"/>
    </source>
</evidence>
<dbReference type="Pfam" id="PF00270">
    <property type="entry name" value="DEAD"/>
    <property type="match status" value="1"/>
</dbReference>
<dbReference type="GO" id="GO:0003887">
    <property type="term" value="F:DNA-directed DNA polymerase activity"/>
    <property type="evidence" value="ECO:0007669"/>
    <property type="project" value="InterPro"/>
</dbReference>
<evidence type="ECO:0000259" key="11">
    <source>
        <dbReference type="PROSITE" id="PS51193"/>
    </source>
</evidence>
<dbReference type="PANTHER" id="PTHR11472:SF34">
    <property type="entry name" value="REGULATOR OF TELOMERE ELONGATION HELICASE 1"/>
    <property type="match status" value="1"/>
</dbReference>
<dbReference type="InterPro" id="IPR012337">
    <property type="entry name" value="RNaseH-like_sf"/>
</dbReference>